<keyword evidence="4" id="KW-1185">Reference proteome</keyword>
<evidence type="ECO:0000313" key="3">
    <source>
        <dbReference type="EMBL" id="GFR94809.1"/>
    </source>
</evidence>
<dbReference type="AlphaFoldDB" id="A0AAV4HB92"/>
<organism evidence="3 4">
    <name type="scientific">Elysia marginata</name>
    <dbReference type="NCBI Taxonomy" id="1093978"/>
    <lineage>
        <taxon>Eukaryota</taxon>
        <taxon>Metazoa</taxon>
        <taxon>Spiralia</taxon>
        <taxon>Lophotrochozoa</taxon>
        <taxon>Mollusca</taxon>
        <taxon>Gastropoda</taxon>
        <taxon>Heterobranchia</taxon>
        <taxon>Euthyneura</taxon>
        <taxon>Panpulmonata</taxon>
        <taxon>Sacoglossa</taxon>
        <taxon>Placobranchoidea</taxon>
        <taxon>Plakobranchidae</taxon>
        <taxon>Elysia</taxon>
    </lineage>
</organism>
<accession>A0AAV4HB92</accession>
<feature type="region of interest" description="Disordered" evidence="2">
    <location>
        <begin position="240"/>
        <end position="287"/>
    </location>
</feature>
<evidence type="ECO:0000313" key="4">
    <source>
        <dbReference type="Proteomes" id="UP000762676"/>
    </source>
</evidence>
<feature type="compositionally biased region" description="Low complexity" evidence="2">
    <location>
        <begin position="194"/>
        <end position="204"/>
    </location>
</feature>
<feature type="compositionally biased region" description="Low complexity" evidence="2">
    <location>
        <begin position="166"/>
        <end position="179"/>
    </location>
</feature>
<sequence length="366" mass="40711">MSELVRDCAQGNLSHSSLLQRYPGLLSGADTQSSLLAALQAKDEELRSLTRSTALWKASLEEKFNTQLQLQMAKEREKYQAQQHHSTREQSRINELQKQEISRLEREVHRLATSQNHLIQDSNRYRSSSPPPTSRPPSSASAKLATKTSPTANSTASPGPVSIVTSSSSLPQPSQLQQQEQEKPHYQHQHHPRASSPSLSAPGSAVNIKSSQQLLQNRIEQLQAENAALRKNRLLGGGGGSSGALVGGRQHHLAWSSPSMPDLSRPQPLRPTSPLGRARSPQARASRALIRERIRQGEKDALEAEERARVNQKVMSNKMEEMAQLQNTLISQNQELQELEKAYNDLHKHYSNSRPHSPSRDFNTTL</sequence>
<dbReference type="Proteomes" id="UP000762676">
    <property type="component" value="Unassembled WGS sequence"/>
</dbReference>
<feature type="compositionally biased region" description="Low complexity" evidence="2">
    <location>
        <begin position="277"/>
        <end position="287"/>
    </location>
</feature>
<feature type="compositionally biased region" description="Polar residues" evidence="2">
    <location>
        <begin position="352"/>
        <end position="366"/>
    </location>
</feature>
<feature type="compositionally biased region" description="Low complexity" evidence="2">
    <location>
        <begin position="136"/>
        <end position="152"/>
    </location>
</feature>
<comment type="caution">
    <text evidence="3">The sequence shown here is derived from an EMBL/GenBank/DDBJ whole genome shotgun (WGS) entry which is preliminary data.</text>
</comment>
<evidence type="ECO:0000256" key="1">
    <source>
        <dbReference type="SAM" id="Coils"/>
    </source>
</evidence>
<keyword evidence="1" id="KW-0175">Coiled coil</keyword>
<feature type="compositionally biased region" description="Polar residues" evidence="2">
    <location>
        <begin position="113"/>
        <end position="122"/>
    </location>
</feature>
<gene>
    <name evidence="3" type="ORF">ElyMa_004413500</name>
</gene>
<feature type="region of interest" description="Disordered" evidence="2">
    <location>
        <begin position="113"/>
        <end position="204"/>
    </location>
</feature>
<reference evidence="3 4" key="1">
    <citation type="journal article" date="2021" name="Elife">
        <title>Chloroplast acquisition without the gene transfer in kleptoplastic sea slugs, Plakobranchus ocellatus.</title>
        <authorList>
            <person name="Maeda T."/>
            <person name="Takahashi S."/>
            <person name="Yoshida T."/>
            <person name="Shimamura S."/>
            <person name="Takaki Y."/>
            <person name="Nagai Y."/>
            <person name="Toyoda A."/>
            <person name="Suzuki Y."/>
            <person name="Arimoto A."/>
            <person name="Ishii H."/>
            <person name="Satoh N."/>
            <person name="Nishiyama T."/>
            <person name="Hasebe M."/>
            <person name="Maruyama T."/>
            <person name="Minagawa J."/>
            <person name="Obokata J."/>
            <person name="Shigenobu S."/>
        </authorList>
    </citation>
    <scope>NUCLEOTIDE SEQUENCE [LARGE SCALE GENOMIC DNA]</scope>
</reference>
<feature type="coiled-coil region" evidence="1">
    <location>
        <begin position="205"/>
        <end position="232"/>
    </location>
</feature>
<feature type="region of interest" description="Disordered" evidence="2">
    <location>
        <begin position="341"/>
        <end position="366"/>
    </location>
</feature>
<dbReference type="EMBL" id="BMAT01008896">
    <property type="protein sequence ID" value="GFR94809.1"/>
    <property type="molecule type" value="Genomic_DNA"/>
</dbReference>
<evidence type="ECO:0000256" key="2">
    <source>
        <dbReference type="SAM" id="MobiDB-lite"/>
    </source>
</evidence>
<name>A0AAV4HB92_9GAST</name>
<feature type="region of interest" description="Disordered" evidence="2">
    <location>
        <begin position="75"/>
        <end position="94"/>
    </location>
</feature>
<protein>
    <submittedName>
        <fullName evidence="3">Uncharacterized protein</fullName>
    </submittedName>
</protein>
<proteinExistence type="predicted"/>